<dbReference type="Gene3D" id="3.40.30.10">
    <property type="entry name" value="Glutaredoxin"/>
    <property type="match status" value="1"/>
</dbReference>
<accession>A0ABS9YTN2</accession>
<keyword evidence="2" id="KW-1185">Reference proteome</keyword>
<reference evidence="1" key="1">
    <citation type="journal article" date="2022" name="ISME J.">
        <title>Identification of active gaseous-alkane degraders at natural gas seeps.</title>
        <authorList>
            <person name="Farhan Ul Haque M."/>
            <person name="Hernandez M."/>
            <person name="Crombie A.T."/>
            <person name="Murrell J.C."/>
        </authorList>
    </citation>
    <scope>NUCLEOTIDE SEQUENCE</scope>
    <source>
        <strain evidence="1">ANDR5</strain>
    </source>
</reference>
<dbReference type="RefSeq" id="WP_243070973.1">
    <property type="nucleotide sequence ID" value="NZ_JAIVFL010000001.1"/>
</dbReference>
<proteinExistence type="predicted"/>
<gene>
    <name evidence="1" type="primary">arsD</name>
    <name evidence="1" type="ORF">K9U37_06335</name>
</gene>
<dbReference type="Proteomes" id="UP001139068">
    <property type="component" value="Unassembled WGS sequence"/>
</dbReference>
<protein>
    <submittedName>
        <fullName evidence="1">Arsenite efflux transporter metallochaperone ArsD</fullName>
    </submittedName>
</protein>
<dbReference type="EMBL" id="JAIVFL010000001">
    <property type="protein sequence ID" value="MCI4674556.1"/>
    <property type="molecule type" value="Genomic_DNA"/>
</dbReference>
<dbReference type="Pfam" id="PF06953">
    <property type="entry name" value="ArsD"/>
    <property type="match status" value="1"/>
</dbReference>
<dbReference type="InterPro" id="IPR010712">
    <property type="entry name" value="Arsenical-R_ArsD"/>
</dbReference>
<sequence>MSKVEVFEPALCCATGVCGDDVPQELVTFSADLDFVRTRGGDVSRYNLASEPLAFAQNEAVKAFLHVAGSDGLPLVLVDGVTAMTGRYPDRRQLAAWAGVEMPTPAGRLLDITDTSAAEDCCGNSGCC</sequence>
<comment type="caution">
    <text evidence="1">The sequence shown here is derived from an EMBL/GenBank/DDBJ whole genome shotgun (WGS) entry which is preliminary data.</text>
</comment>
<name>A0ABS9YTN2_9MYCO</name>
<evidence type="ECO:0000313" key="1">
    <source>
        <dbReference type="EMBL" id="MCI4674556.1"/>
    </source>
</evidence>
<organism evidence="1 2">
    <name type="scientific">Candidatus Mycolicibacterium alkanivorans</name>
    <dbReference type="NCBI Taxonomy" id="2954114"/>
    <lineage>
        <taxon>Bacteria</taxon>
        <taxon>Bacillati</taxon>
        <taxon>Actinomycetota</taxon>
        <taxon>Actinomycetes</taxon>
        <taxon>Mycobacteriales</taxon>
        <taxon>Mycobacteriaceae</taxon>
        <taxon>Mycolicibacterium</taxon>
    </lineage>
</organism>
<evidence type="ECO:0000313" key="2">
    <source>
        <dbReference type="Proteomes" id="UP001139068"/>
    </source>
</evidence>
<dbReference type="NCBIfam" id="NF033727">
    <property type="entry name" value="chaperon_ArsD"/>
    <property type="match status" value="1"/>
</dbReference>